<sequence>MKVLIVSDSHGWSEVLQQLKERYERKVDAMIHCGDSELSADDPAVEGYFIVRGNCDTENQFPYDIIEGVEGRRIFVTHGHRYNIKMSLMNLMYKAKEYEADLVFFGHSHLVGAESIDGTVFVNPGSITLPRGRKEKTYAILEADHETTTVCFYDETHQELVSLRQVFN</sequence>
<dbReference type="SUPFAM" id="SSF56300">
    <property type="entry name" value="Metallo-dependent phosphatases"/>
    <property type="match status" value="1"/>
</dbReference>
<dbReference type="InterPro" id="IPR029052">
    <property type="entry name" value="Metallo-depent_PP-like"/>
</dbReference>
<proteinExistence type="inferred from homology"/>
<evidence type="ECO:0000313" key="5">
    <source>
        <dbReference type="Proteomes" id="UP001387364"/>
    </source>
</evidence>
<evidence type="ECO:0000256" key="1">
    <source>
        <dbReference type="ARBA" id="ARBA00008950"/>
    </source>
</evidence>
<organism evidence="4 5">
    <name type="scientific">Bacillus kandeliae</name>
    <dbReference type="NCBI Taxonomy" id="3129297"/>
    <lineage>
        <taxon>Bacteria</taxon>
        <taxon>Bacillati</taxon>
        <taxon>Bacillota</taxon>
        <taxon>Bacilli</taxon>
        <taxon>Bacillales</taxon>
        <taxon>Bacillaceae</taxon>
        <taxon>Bacillus</taxon>
    </lineage>
</organism>
<keyword evidence="2" id="KW-0479">Metal-binding</keyword>
<dbReference type="InterPro" id="IPR041802">
    <property type="entry name" value="MPP_YfcE"/>
</dbReference>
<reference evidence="4 5" key="1">
    <citation type="submission" date="2024-02" db="EMBL/GenBank/DDBJ databases">
        <title>Seven novel Bacillus-like species.</title>
        <authorList>
            <person name="Liu G."/>
        </authorList>
    </citation>
    <scope>NUCLEOTIDE SEQUENCE [LARGE SCALE GENOMIC DNA]</scope>
    <source>
        <strain evidence="4 5">FJAT-52991</strain>
    </source>
</reference>
<dbReference type="EMBL" id="CP147404">
    <property type="protein sequence ID" value="WXB92212.1"/>
    <property type="molecule type" value="Genomic_DNA"/>
</dbReference>
<dbReference type="InterPro" id="IPR024654">
    <property type="entry name" value="Calcineurin-like_PHP_lpxH"/>
</dbReference>
<keyword evidence="5" id="KW-1185">Reference proteome</keyword>
<name>A0ABZ2N4J7_9BACI</name>
<dbReference type="Proteomes" id="UP001387364">
    <property type="component" value="Chromosome"/>
</dbReference>
<dbReference type="NCBIfam" id="TIGR00040">
    <property type="entry name" value="yfcE"/>
    <property type="match status" value="1"/>
</dbReference>
<dbReference type="Pfam" id="PF12850">
    <property type="entry name" value="Metallophos_2"/>
    <property type="match status" value="1"/>
</dbReference>
<protein>
    <recommendedName>
        <fullName evidence="2">Phosphoesterase</fullName>
        <ecNumber evidence="2">3.1.4.-</ecNumber>
    </recommendedName>
</protein>
<dbReference type="InterPro" id="IPR000979">
    <property type="entry name" value="Phosphodiesterase_MJ0936/Vps29"/>
</dbReference>
<evidence type="ECO:0000256" key="2">
    <source>
        <dbReference type="RuleBase" id="RU362039"/>
    </source>
</evidence>
<dbReference type="PANTHER" id="PTHR11124">
    <property type="entry name" value="VACUOLAR SORTING PROTEIN VPS29"/>
    <property type="match status" value="1"/>
</dbReference>
<dbReference type="Gene3D" id="3.60.21.10">
    <property type="match status" value="1"/>
</dbReference>
<comment type="cofactor">
    <cofactor evidence="2">
        <name>a divalent metal cation</name>
        <dbReference type="ChEBI" id="CHEBI:60240"/>
    </cofactor>
</comment>
<comment type="similarity">
    <text evidence="1 2">Belongs to the metallophosphoesterase superfamily. YfcE family.</text>
</comment>
<accession>A0ABZ2N4J7</accession>
<evidence type="ECO:0000259" key="3">
    <source>
        <dbReference type="Pfam" id="PF12850"/>
    </source>
</evidence>
<dbReference type="CDD" id="cd00841">
    <property type="entry name" value="MPP_YfcE"/>
    <property type="match status" value="1"/>
</dbReference>
<feature type="domain" description="Calcineurin-like phosphoesterase" evidence="3">
    <location>
        <begin position="1"/>
        <end position="144"/>
    </location>
</feature>
<dbReference type="RefSeq" id="WP_338750481.1">
    <property type="nucleotide sequence ID" value="NZ_CP147404.1"/>
</dbReference>
<dbReference type="EC" id="3.1.4.-" evidence="2"/>
<evidence type="ECO:0000313" key="4">
    <source>
        <dbReference type="EMBL" id="WXB92212.1"/>
    </source>
</evidence>
<gene>
    <name evidence="4" type="ORF">WDJ61_13235</name>
</gene>